<organism evidence="2 3">
    <name type="scientific">Microlunatus antarcticus</name>
    <dbReference type="NCBI Taxonomy" id="53388"/>
    <lineage>
        <taxon>Bacteria</taxon>
        <taxon>Bacillati</taxon>
        <taxon>Actinomycetota</taxon>
        <taxon>Actinomycetes</taxon>
        <taxon>Propionibacteriales</taxon>
        <taxon>Propionibacteriaceae</taxon>
        <taxon>Microlunatus</taxon>
    </lineage>
</organism>
<dbReference type="RefSeq" id="WP_183337103.1">
    <property type="nucleotide sequence ID" value="NZ_JACHZG010000001.1"/>
</dbReference>
<feature type="transmembrane region" description="Helical" evidence="1">
    <location>
        <begin position="184"/>
        <end position="207"/>
    </location>
</feature>
<keyword evidence="1" id="KW-0472">Membrane</keyword>
<evidence type="ECO:0000256" key="1">
    <source>
        <dbReference type="SAM" id="Phobius"/>
    </source>
</evidence>
<protein>
    <recommendedName>
        <fullName evidence="4">Capsular polysaccharide biosynthesis protein</fullName>
    </recommendedName>
</protein>
<comment type="caution">
    <text evidence="2">The sequence shown here is derived from an EMBL/GenBank/DDBJ whole genome shotgun (WGS) entry which is preliminary data.</text>
</comment>
<dbReference type="Proteomes" id="UP000565572">
    <property type="component" value="Unassembled WGS sequence"/>
</dbReference>
<proteinExistence type="predicted"/>
<reference evidence="2 3" key="1">
    <citation type="submission" date="2020-08" db="EMBL/GenBank/DDBJ databases">
        <title>Sequencing the genomes of 1000 actinobacteria strains.</title>
        <authorList>
            <person name="Klenk H.-P."/>
        </authorList>
    </citation>
    <scope>NUCLEOTIDE SEQUENCE [LARGE SCALE GENOMIC DNA]</scope>
    <source>
        <strain evidence="2 3">DSM 11053</strain>
    </source>
</reference>
<keyword evidence="3" id="KW-1185">Reference proteome</keyword>
<gene>
    <name evidence="2" type="ORF">FHX39_001042</name>
</gene>
<evidence type="ECO:0000313" key="3">
    <source>
        <dbReference type="Proteomes" id="UP000565572"/>
    </source>
</evidence>
<dbReference type="AlphaFoldDB" id="A0A7W5JTQ3"/>
<keyword evidence="1" id="KW-0812">Transmembrane</keyword>
<feature type="transmembrane region" description="Helical" evidence="1">
    <location>
        <begin position="12"/>
        <end position="32"/>
    </location>
</feature>
<evidence type="ECO:0000313" key="2">
    <source>
        <dbReference type="EMBL" id="MBB3326098.1"/>
    </source>
</evidence>
<name>A0A7W5JTQ3_9ACTN</name>
<dbReference type="EMBL" id="JACHZG010000001">
    <property type="protein sequence ID" value="MBB3326098.1"/>
    <property type="molecule type" value="Genomic_DNA"/>
</dbReference>
<keyword evidence="1" id="KW-1133">Transmembrane helix</keyword>
<sequence>MPLLVLLRVCVRRWYVVLLGLALTLGGTYVAYDQPGVYYSEVQLVLVAPTVTYYPNTIASQPFTLAPMASLLVSDWNGTHKPLLTSSSDTTLYGEGVRSGTQVRLPNQGSQFRPLFTAPYVDIQVVGASQDEVTAEATRVVDELRRMLQRRQDFAGVAPGLRITTLLSPADVSASHVTGSSSRAAGVTFLLGLVVTALMASGADRLLGRTGRRRRPAPVPSGWPAT</sequence>
<evidence type="ECO:0008006" key="4">
    <source>
        <dbReference type="Google" id="ProtNLM"/>
    </source>
</evidence>
<accession>A0A7W5JTQ3</accession>